<dbReference type="Proteomes" id="UP000575241">
    <property type="component" value="Unassembled WGS sequence"/>
</dbReference>
<organism evidence="9 10">
    <name type="scientific">Sphingomonas kyeonggiensis</name>
    <dbReference type="NCBI Taxonomy" id="1268553"/>
    <lineage>
        <taxon>Bacteria</taxon>
        <taxon>Pseudomonadati</taxon>
        <taxon>Pseudomonadota</taxon>
        <taxon>Alphaproteobacteria</taxon>
        <taxon>Sphingomonadales</taxon>
        <taxon>Sphingomonadaceae</taxon>
        <taxon>Sphingomonas</taxon>
    </lineage>
</organism>
<reference evidence="9 10" key="1">
    <citation type="submission" date="2020-08" db="EMBL/GenBank/DDBJ databases">
        <title>Functional genomics of gut bacteria from endangered species of beetles.</title>
        <authorList>
            <person name="Carlos-Shanley C."/>
        </authorList>
    </citation>
    <scope>NUCLEOTIDE SEQUENCE [LARGE SCALE GENOMIC DNA]</scope>
    <source>
        <strain evidence="9 10">S00224</strain>
    </source>
</reference>
<dbReference type="PROSITE" id="PS50850">
    <property type="entry name" value="MFS"/>
    <property type="match status" value="1"/>
</dbReference>
<feature type="transmembrane region" description="Helical" evidence="7">
    <location>
        <begin position="508"/>
        <end position="531"/>
    </location>
</feature>
<dbReference type="InterPro" id="IPR011701">
    <property type="entry name" value="MFS"/>
</dbReference>
<feature type="transmembrane region" description="Helical" evidence="7">
    <location>
        <begin position="194"/>
        <end position="219"/>
    </location>
</feature>
<evidence type="ECO:0000259" key="8">
    <source>
        <dbReference type="PROSITE" id="PS50850"/>
    </source>
</evidence>
<dbReference type="NCBIfam" id="TIGR00901">
    <property type="entry name" value="2A0125"/>
    <property type="match status" value="1"/>
</dbReference>
<evidence type="ECO:0000256" key="1">
    <source>
        <dbReference type="ARBA" id="ARBA00004141"/>
    </source>
</evidence>
<feature type="domain" description="Major facilitator superfamily (MFS) profile" evidence="8">
    <location>
        <begin position="160"/>
        <end position="561"/>
    </location>
</feature>
<feature type="transmembrane region" description="Helical" evidence="7">
    <location>
        <begin position="301"/>
        <end position="319"/>
    </location>
</feature>
<evidence type="ECO:0000313" key="10">
    <source>
        <dbReference type="Proteomes" id="UP000575241"/>
    </source>
</evidence>
<dbReference type="Gene3D" id="1.20.1250.20">
    <property type="entry name" value="MFS general substrate transporter like domains"/>
    <property type="match status" value="1"/>
</dbReference>
<feature type="transmembrane region" description="Helical" evidence="7">
    <location>
        <begin position="445"/>
        <end position="467"/>
    </location>
</feature>
<feature type="transmembrane region" description="Helical" evidence="7">
    <location>
        <begin position="84"/>
        <end position="106"/>
    </location>
</feature>
<evidence type="ECO:0000256" key="2">
    <source>
        <dbReference type="ARBA" id="ARBA00008335"/>
    </source>
</evidence>
<feature type="transmembrane region" description="Helical" evidence="7">
    <location>
        <begin position="473"/>
        <end position="496"/>
    </location>
</feature>
<dbReference type="InterPro" id="IPR020846">
    <property type="entry name" value="MFS_dom"/>
</dbReference>
<dbReference type="EMBL" id="JACHLN010000002">
    <property type="protein sequence ID" value="MBB4838864.1"/>
    <property type="molecule type" value="Genomic_DNA"/>
</dbReference>
<keyword evidence="10" id="KW-1185">Reference proteome</keyword>
<evidence type="ECO:0000313" key="9">
    <source>
        <dbReference type="EMBL" id="MBB4838864.1"/>
    </source>
</evidence>
<dbReference type="GO" id="GO:0016020">
    <property type="term" value="C:membrane"/>
    <property type="evidence" value="ECO:0007669"/>
    <property type="project" value="UniProtKB-SubCell"/>
</dbReference>
<evidence type="ECO:0000256" key="7">
    <source>
        <dbReference type="SAM" id="Phobius"/>
    </source>
</evidence>
<accession>A0A7W7NSP8</accession>
<feature type="transmembrane region" description="Helical" evidence="7">
    <location>
        <begin position="231"/>
        <end position="252"/>
    </location>
</feature>
<evidence type="ECO:0000256" key="5">
    <source>
        <dbReference type="ARBA" id="ARBA00022989"/>
    </source>
</evidence>
<gene>
    <name evidence="9" type="ORF">HNP52_001933</name>
</gene>
<dbReference type="PANTHER" id="PTHR12778:SF10">
    <property type="entry name" value="MAJOR FACILITATOR SUPERFAMILY DOMAIN-CONTAINING PROTEIN 3"/>
    <property type="match status" value="1"/>
</dbReference>
<feature type="transmembrane region" description="Helical" evidence="7">
    <location>
        <begin position="162"/>
        <end position="182"/>
    </location>
</feature>
<keyword evidence="5 7" id="KW-1133">Transmembrane helix</keyword>
<feature type="transmembrane region" description="Helical" evidence="7">
    <location>
        <begin position="537"/>
        <end position="557"/>
    </location>
</feature>
<dbReference type="AlphaFoldDB" id="A0A7W7NSP8"/>
<evidence type="ECO:0000256" key="4">
    <source>
        <dbReference type="ARBA" id="ARBA00022692"/>
    </source>
</evidence>
<feature type="transmembrane region" description="Helical" evidence="7">
    <location>
        <begin position="325"/>
        <end position="345"/>
    </location>
</feature>
<sequence length="582" mass="61747">MEQVKRPQWTYPAAQLALAVALALLALPWLTVATPGSAPLAVHGYDFLLGVDAFKPSMTFVLGMLVVVASLVLSFVWRQRGGASLMVGGAAVGGLLVILAVLFAAFSPPKALATSAIQPAIGYWLALVALLAAFFAGRKAAPEDWRADLPEGVRPYFENAPLASFALGLSSGFPFAMIGATLTSRLKQDGIDKATITAFALAILVYNLKFLWAWIIDGVKLPILGRLGQRVSWLIVAGILVVAAVANMAFTQADPNNIWPMVTAAVLVGLAGATYDIVIDGYRIEILEPRQLGYGSGMSQYGWRIGSAGAGAVALVVAARFGWEAAYLVCALFALPAIIAGLILGEPERHRPPAERKGLATVLKSIWGPFVEFFQRQGAWIVLIFILVHKIGDTLANLTFRLLFDDLGFTNDEIAFYDVALGFFAYMIGVFIGGMLYARMGMKRSVLLSLVLMAISNLSFAALAAAGHSNLGMAGAIGFENIASGFGGVVVIAYFSALTDLRFTAAQYALISAGASILGRFLTGTTAGSLIEAMGYVNFYLLTTLIALPGVFIYWWMMRTGLVDRSIGTAGTEGEGGEAKAS</sequence>
<dbReference type="GO" id="GO:0022857">
    <property type="term" value="F:transmembrane transporter activity"/>
    <property type="evidence" value="ECO:0007669"/>
    <property type="project" value="InterPro"/>
</dbReference>
<proteinExistence type="inferred from homology"/>
<dbReference type="SUPFAM" id="SSF103473">
    <property type="entry name" value="MFS general substrate transporter"/>
    <property type="match status" value="1"/>
</dbReference>
<dbReference type="Pfam" id="PF07690">
    <property type="entry name" value="MFS_1"/>
    <property type="match status" value="1"/>
</dbReference>
<keyword evidence="4 7" id="KW-0812">Transmembrane</keyword>
<evidence type="ECO:0000256" key="3">
    <source>
        <dbReference type="ARBA" id="ARBA00022448"/>
    </source>
</evidence>
<protein>
    <submittedName>
        <fullName evidence="9">PAT family beta-lactamase induction signal transducer AmpG</fullName>
    </submittedName>
</protein>
<feature type="transmembrane region" description="Helical" evidence="7">
    <location>
        <begin position="258"/>
        <end position="280"/>
    </location>
</feature>
<keyword evidence="6 7" id="KW-0472">Membrane</keyword>
<comment type="similarity">
    <text evidence="2">Belongs to the major facilitator superfamily.</text>
</comment>
<evidence type="ECO:0000256" key="6">
    <source>
        <dbReference type="ARBA" id="ARBA00023136"/>
    </source>
</evidence>
<dbReference type="InterPro" id="IPR036259">
    <property type="entry name" value="MFS_trans_sf"/>
</dbReference>
<feature type="transmembrane region" description="Helical" evidence="7">
    <location>
        <begin position="57"/>
        <end position="77"/>
    </location>
</feature>
<keyword evidence="3" id="KW-0813">Transport</keyword>
<feature type="transmembrane region" description="Helical" evidence="7">
    <location>
        <begin position="121"/>
        <end position="141"/>
    </location>
</feature>
<dbReference type="PANTHER" id="PTHR12778">
    <property type="entry name" value="SOLUTE CARRIER FAMILY 33 ACETYL-COA TRANSPORTER -RELATED"/>
    <property type="match status" value="1"/>
</dbReference>
<name>A0A7W7NSP8_9SPHN</name>
<comment type="caution">
    <text evidence="9">The sequence shown here is derived from an EMBL/GenBank/DDBJ whole genome shotgun (WGS) entry which is preliminary data.</text>
</comment>
<feature type="transmembrane region" description="Helical" evidence="7">
    <location>
        <begin position="414"/>
        <end position="438"/>
    </location>
</feature>
<dbReference type="InterPro" id="IPR004752">
    <property type="entry name" value="AmpG_permease/AT-1"/>
</dbReference>
<comment type="subcellular location">
    <subcellularLocation>
        <location evidence="1">Membrane</location>
        <topology evidence="1">Multi-pass membrane protein</topology>
    </subcellularLocation>
</comment>